<accession>A0A1B8YLA3</accession>
<reference evidence="2" key="1">
    <citation type="submission" date="2015-11" db="EMBL/GenBank/DDBJ databases">
        <authorList>
            <person name="Tobias N.J."/>
            <person name="Mishra B."/>
            <person name="Gupta D.K."/>
            <person name="Thines M."/>
            <person name="Stinear T.P."/>
            <person name="Bode H.B."/>
        </authorList>
    </citation>
    <scope>NUCLEOTIDE SEQUENCE [LARGE SCALE GENOMIC DNA]</scope>
    <source>
        <strain evidence="2">PB45.5</strain>
    </source>
</reference>
<evidence type="ECO:0000313" key="1">
    <source>
        <dbReference type="EMBL" id="OCA55859.1"/>
    </source>
</evidence>
<comment type="caution">
    <text evidence="1">The sequence shown here is derived from an EMBL/GenBank/DDBJ whole genome shotgun (WGS) entry which is preliminary data.</text>
</comment>
<dbReference type="PATRIC" id="fig|29488.15.peg.1059"/>
<protein>
    <submittedName>
        <fullName evidence="1">Uncharacterized protein</fullName>
    </submittedName>
</protein>
<evidence type="ECO:0000313" key="2">
    <source>
        <dbReference type="Proteomes" id="UP000092665"/>
    </source>
</evidence>
<proteinExistence type="predicted"/>
<name>A0A1B8YLA3_9GAMM</name>
<dbReference type="AlphaFoldDB" id="A0A1B8YLA3"/>
<dbReference type="RefSeq" id="WP_036807686.1">
    <property type="nucleotide sequence ID" value="NZ_CAWMQN010000020.1"/>
</dbReference>
<dbReference type="EMBL" id="LOIC01000020">
    <property type="protein sequence ID" value="OCA55859.1"/>
    <property type="molecule type" value="Genomic_DNA"/>
</dbReference>
<gene>
    <name evidence="1" type="ORF">Phpb_00969</name>
</gene>
<organism evidence="1 2">
    <name type="scientific">Photorhabdus namnaonensis</name>
    <dbReference type="NCBI Taxonomy" id="1851568"/>
    <lineage>
        <taxon>Bacteria</taxon>
        <taxon>Pseudomonadati</taxon>
        <taxon>Pseudomonadota</taxon>
        <taxon>Gammaproteobacteria</taxon>
        <taxon>Enterobacterales</taxon>
        <taxon>Morganellaceae</taxon>
        <taxon>Photorhabdus</taxon>
    </lineage>
</organism>
<dbReference type="Proteomes" id="UP000092665">
    <property type="component" value="Unassembled WGS sequence"/>
</dbReference>
<keyword evidence="2" id="KW-1185">Reference proteome</keyword>
<sequence>MGWELHITRAECFSMNEDCQISSDEWLALVAEDDELFIDERNGQFHARWTGKSVYEEPWLNWSDGNIYTKHPDTALYCKMLQIAEKLNAKVVDDDDRLYLLPTDLENPSWAKSNQPEIKKLFLQKLMNYIKR</sequence>